<protein>
    <submittedName>
        <fullName evidence="2">Thioesterase</fullName>
    </submittedName>
</protein>
<evidence type="ECO:0000313" key="3">
    <source>
        <dbReference type="Proteomes" id="UP000246077"/>
    </source>
</evidence>
<dbReference type="InterPro" id="IPR006683">
    <property type="entry name" value="Thioestr_dom"/>
</dbReference>
<dbReference type="GO" id="GO:0016790">
    <property type="term" value="F:thiolester hydrolase activity"/>
    <property type="evidence" value="ECO:0007669"/>
    <property type="project" value="UniProtKB-ARBA"/>
</dbReference>
<dbReference type="RefSeq" id="WP_109922426.1">
    <property type="nucleotide sequence ID" value="NZ_QGLF01000005.1"/>
</dbReference>
<dbReference type="Gene3D" id="3.10.129.10">
    <property type="entry name" value="Hotdog Thioesterase"/>
    <property type="match status" value="1"/>
</dbReference>
<organism evidence="2 3">
    <name type="scientific">Zavarzinia compransoris</name>
    <dbReference type="NCBI Taxonomy" id="1264899"/>
    <lineage>
        <taxon>Bacteria</taxon>
        <taxon>Pseudomonadati</taxon>
        <taxon>Pseudomonadota</taxon>
        <taxon>Alphaproteobacteria</taxon>
        <taxon>Rhodospirillales</taxon>
        <taxon>Zavarziniaceae</taxon>
        <taxon>Zavarzinia</taxon>
    </lineage>
</organism>
<dbReference type="EMBL" id="QGLF01000005">
    <property type="protein sequence ID" value="PWR18737.1"/>
    <property type="molecule type" value="Genomic_DNA"/>
</dbReference>
<dbReference type="AlphaFoldDB" id="A0A317DVL7"/>
<evidence type="ECO:0000313" key="2">
    <source>
        <dbReference type="EMBL" id="PWR18737.1"/>
    </source>
</evidence>
<reference evidence="3" key="1">
    <citation type="submission" date="2018-05" db="EMBL/GenBank/DDBJ databases">
        <title>Zavarzinia sp. HR-AS.</title>
        <authorList>
            <person name="Lee Y."/>
            <person name="Jeon C.O."/>
        </authorList>
    </citation>
    <scope>NUCLEOTIDE SEQUENCE [LARGE SCALE GENOMIC DNA]</scope>
    <source>
        <strain evidence="3">DSM 1231</strain>
    </source>
</reference>
<sequence length="149" mass="16310">MADPVPDHAVEDDERDIPEGFRRLPWRSGYGLTVGPLYERDEAAGGFTRAFRVGPHHTNMLNNCHGGMLMGFADVTFGHIISHRTALNWITVRLMVDFIAGAPLGAWVQGTARLVAADGDFRTAEGRIWTGDTLVATGTGIFKVIGKRF</sequence>
<comment type="caution">
    <text evidence="2">The sequence shown here is derived from an EMBL/GenBank/DDBJ whole genome shotgun (WGS) entry which is preliminary data.</text>
</comment>
<proteinExistence type="predicted"/>
<accession>A0A317DVL7</accession>
<feature type="domain" description="Thioesterase" evidence="1">
    <location>
        <begin position="62"/>
        <end position="135"/>
    </location>
</feature>
<keyword evidence="3" id="KW-1185">Reference proteome</keyword>
<dbReference type="CDD" id="cd03443">
    <property type="entry name" value="PaaI_thioesterase"/>
    <property type="match status" value="1"/>
</dbReference>
<dbReference type="Proteomes" id="UP000246077">
    <property type="component" value="Unassembled WGS sequence"/>
</dbReference>
<dbReference type="OrthoDB" id="3477511at2"/>
<dbReference type="SUPFAM" id="SSF54637">
    <property type="entry name" value="Thioesterase/thiol ester dehydrase-isomerase"/>
    <property type="match status" value="1"/>
</dbReference>
<dbReference type="Pfam" id="PF03061">
    <property type="entry name" value="4HBT"/>
    <property type="match status" value="1"/>
</dbReference>
<dbReference type="InterPro" id="IPR029069">
    <property type="entry name" value="HotDog_dom_sf"/>
</dbReference>
<gene>
    <name evidence="2" type="ORF">DKG75_17275</name>
</gene>
<name>A0A317DVL7_9PROT</name>
<evidence type="ECO:0000259" key="1">
    <source>
        <dbReference type="Pfam" id="PF03061"/>
    </source>
</evidence>